<dbReference type="RefSeq" id="WP_069201670.1">
    <property type="nucleotide sequence ID" value="NZ_BJLU01000011.1"/>
</dbReference>
<organism evidence="1 2">
    <name type="scientific">Weissella viridescens</name>
    <name type="common">Lactobacillus viridescens</name>
    <dbReference type="NCBI Taxonomy" id="1629"/>
    <lineage>
        <taxon>Bacteria</taxon>
        <taxon>Bacillati</taxon>
        <taxon>Bacillota</taxon>
        <taxon>Bacilli</taxon>
        <taxon>Lactobacillales</taxon>
        <taxon>Lactobacillaceae</taxon>
        <taxon>Weissella</taxon>
    </lineage>
</organism>
<sequence>MMPNYFTTLVRLLLIVLVMPYVGAAVISAITKRTNQLIVNHFGTQAQFYFSFFGIIVHELSHAAMALLFRHKIDKISLVQKADVEQTLGYVSHAWNPKSLYQQLGNFFIGMGPLFGIGLAVWLTTYVCWPQLLTALLRLDSSQLWMGIIWWHLLIWLLLCIQFCLALNLSRADWQNIQSGIVSYIVFLAVLAVPLCFIVTNTQMLWQDFGRYILYFLLAMFGFSLVIDVVFNVLTRTRE</sequence>
<keyword evidence="2" id="KW-1185">Reference proteome</keyword>
<dbReference type="Proteomes" id="UP000051992">
    <property type="component" value="Unassembled WGS sequence"/>
</dbReference>
<comment type="caution">
    <text evidence="1">The sequence shown here is derived from an EMBL/GenBank/DDBJ whole genome shotgun (WGS) entry which is preliminary data.</text>
</comment>
<evidence type="ECO:0000313" key="2">
    <source>
        <dbReference type="Proteomes" id="UP000051992"/>
    </source>
</evidence>
<evidence type="ECO:0000313" key="1">
    <source>
        <dbReference type="EMBL" id="KRN46356.1"/>
    </source>
</evidence>
<reference evidence="1 2" key="1">
    <citation type="journal article" date="2015" name="Genome Announc.">
        <title>Expanding the biotechnology potential of lactobacilli through comparative genomics of 213 strains and associated genera.</title>
        <authorList>
            <person name="Sun Z."/>
            <person name="Harris H.M."/>
            <person name="McCann A."/>
            <person name="Guo C."/>
            <person name="Argimon S."/>
            <person name="Zhang W."/>
            <person name="Yang X."/>
            <person name="Jeffery I.B."/>
            <person name="Cooney J.C."/>
            <person name="Kagawa T.F."/>
            <person name="Liu W."/>
            <person name="Song Y."/>
            <person name="Salvetti E."/>
            <person name="Wrobel A."/>
            <person name="Rasinkangas P."/>
            <person name="Parkhill J."/>
            <person name="Rea M.C."/>
            <person name="O'Sullivan O."/>
            <person name="Ritari J."/>
            <person name="Douillard F.P."/>
            <person name="Paul Ross R."/>
            <person name="Yang R."/>
            <person name="Briner A.E."/>
            <person name="Felis G.E."/>
            <person name="de Vos W.M."/>
            <person name="Barrangou R."/>
            <person name="Klaenhammer T.R."/>
            <person name="Caufield P.W."/>
            <person name="Cui Y."/>
            <person name="Zhang H."/>
            <person name="O'Toole P.W."/>
        </authorList>
    </citation>
    <scope>NUCLEOTIDE SEQUENCE [LARGE SCALE GENOMIC DNA]</scope>
    <source>
        <strain evidence="1 2">DSM 20410</strain>
    </source>
</reference>
<accession>A0A0R2H9U5</accession>
<dbReference type="PATRIC" id="fig|1629.5.peg.630"/>
<name>A0A0R2H9U5_WEIVI</name>
<dbReference type="OrthoDB" id="258743at2"/>
<protein>
    <submittedName>
        <fullName evidence="1">Uncharacterized protein</fullName>
    </submittedName>
</protein>
<gene>
    <name evidence="1" type="ORF">IV50_GL000625</name>
</gene>
<dbReference type="EMBL" id="JQBM01000002">
    <property type="protein sequence ID" value="KRN46356.1"/>
    <property type="molecule type" value="Genomic_DNA"/>
</dbReference>
<proteinExistence type="predicted"/>
<dbReference type="AlphaFoldDB" id="A0A0R2H9U5"/>